<dbReference type="Proteomes" id="UP001240150">
    <property type="component" value="Chromosome"/>
</dbReference>
<dbReference type="Pfam" id="PF00722">
    <property type="entry name" value="Glyco_hydro_16"/>
    <property type="match status" value="1"/>
</dbReference>
<evidence type="ECO:0000313" key="6">
    <source>
        <dbReference type="Proteomes" id="UP001240150"/>
    </source>
</evidence>
<dbReference type="Gene3D" id="2.60.120.200">
    <property type="match status" value="1"/>
</dbReference>
<keyword evidence="3" id="KW-0732">Signal</keyword>
<dbReference type="InterPro" id="IPR050546">
    <property type="entry name" value="Glycosyl_Hydrlase_16"/>
</dbReference>
<dbReference type="InterPro" id="IPR000757">
    <property type="entry name" value="Beta-glucanase-like"/>
</dbReference>
<dbReference type="RefSeq" id="WP_284914096.1">
    <property type="nucleotide sequence ID" value="NZ_CP126980.1"/>
</dbReference>
<feature type="chain" id="PRO_5047470615" evidence="3">
    <location>
        <begin position="20"/>
        <end position="264"/>
    </location>
</feature>
<accession>A0ABY8W4W2</accession>
<sequence length="264" mass="28787">MIRRMLVLLTCVVLSGCGAATPAETIRPLGAPGGWRLIFGDDFDGTALDPARWADRSSAEPDDGRGNPGNEQLEWNQAANCRVGDGRLTMTARREPVTSPLSGQRYAWTSCLITSSPAAHFRYGFVEERAILPAHRGFWPAFWTWQAPGVDRHAETDVYEYYSDNPLRLYGTQFSGAGGRCEWRPPFHPAGGWHTYGAAIEPDGTTWYVDGTAICHTTATSDAPTALISNLAVYSRIPPEPGTGAAVKQVDYIRAWATAPSRQG</sequence>
<keyword evidence="6" id="KW-1185">Reference proteome</keyword>
<protein>
    <submittedName>
        <fullName evidence="5">Glycoside hydrolase family 16 protein</fullName>
    </submittedName>
</protein>
<gene>
    <name evidence="5" type="ORF">ACTOB_004847</name>
</gene>
<evidence type="ECO:0000256" key="2">
    <source>
        <dbReference type="SAM" id="MobiDB-lite"/>
    </source>
</evidence>
<dbReference type="PANTHER" id="PTHR10963:SF55">
    <property type="entry name" value="GLYCOSIDE HYDROLASE FAMILY 16 PROTEIN"/>
    <property type="match status" value="1"/>
</dbReference>
<feature type="domain" description="GH16" evidence="4">
    <location>
        <begin position="41"/>
        <end position="261"/>
    </location>
</feature>
<dbReference type="EMBL" id="CP126980">
    <property type="protein sequence ID" value="WIM92889.1"/>
    <property type="molecule type" value="Genomic_DNA"/>
</dbReference>
<dbReference type="PROSITE" id="PS51257">
    <property type="entry name" value="PROKAR_LIPOPROTEIN"/>
    <property type="match status" value="1"/>
</dbReference>
<dbReference type="CDD" id="cd08023">
    <property type="entry name" value="GH16_laminarinase_like"/>
    <property type="match status" value="1"/>
</dbReference>
<organism evidence="5 6">
    <name type="scientific">Actinoplanes oblitus</name>
    <dbReference type="NCBI Taxonomy" id="3040509"/>
    <lineage>
        <taxon>Bacteria</taxon>
        <taxon>Bacillati</taxon>
        <taxon>Actinomycetota</taxon>
        <taxon>Actinomycetes</taxon>
        <taxon>Micromonosporales</taxon>
        <taxon>Micromonosporaceae</taxon>
        <taxon>Actinoplanes</taxon>
    </lineage>
</organism>
<evidence type="ECO:0000256" key="1">
    <source>
        <dbReference type="ARBA" id="ARBA00006865"/>
    </source>
</evidence>
<feature type="compositionally biased region" description="Basic and acidic residues" evidence="2">
    <location>
        <begin position="54"/>
        <end position="65"/>
    </location>
</feature>
<feature type="signal peptide" evidence="3">
    <location>
        <begin position="1"/>
        <end position="19"/>
    </location>
</feature>
<evidence type="ECO:0000259" key="4">
    <source>
        <dbReference type="PROSITE" id="PS51762"/>
    </source>
</evidence>
<reference evidence="5 6" key="1">
    <citation type="submission" date="2023-06" db="EMBL/GenBank/DDBJ databases">
        <authorList>
            <person name="Yushchuk O."/>
            <person name="Binda E."/>
            <person name="Ruckert-Reed C."/>
            <person name="Fedorenko V."/>
            <person name="Kalinowski J."/>
            <person name="Marinelli F."/>
        </authorList>
    </citation>
    <scope>NUCLEOTIDE SEQUENCE [LARGE SCALE GENOMIC DNA]</scope>
    <source>
        <strain evidence="5 6">NRRL 3884</strain>
    </source>
</reference>
<dbReference type="PROSITE" id="PS51762">
    <property type="entry name" value="GH16_2"/>
    <property type="match status" value="1"/>
</dbReference>
<dbReference type="InterPro" id="IPR013320">
    <property type="entry name" value="ConA-like_dom_sf"/>
</dbReference>
<dbReference type="SUPFAM" id="SSF49899">
    <property type="entry name" value="Concanavalin A-like lectins/glucanases"/>
    <property type="match status" value="1"/>
</dbReference>
<comment type="similarity">
    <text evidence="1">Belongs to the glycosyl hydrolase 16 family.</text>
</comment>
<proteinExistence type="inferred from homology"/>
<dbReference type="GO" id="GO:0016787">
    <property type="term" value="F:hydrolase activity"/>
    <property type="evidence" value="ECO:0007669"/>
    <property type="project" value="UniProtKB-KW"/>
</dbReference>
<evidence type="ECO:0000256" key="3">
    <source>
        <dbReference type="SAM" id="SignalP"/>
    </source>
</evidence>
<name>A0ABY8W4W2_9ACTN</name>
<keyword evidence="5" id="KW-0378">Hydrolase</keyword>
<evidence type="ECO:0000313" key="5">
    <source>
        <dbReference type="EMBL" id="WIM92889.1"/>
    </source>
</evidence>
<feature type="region of interest" description="Disordered" evidence="2">
    <location>
        <begin position="54"/>
        <end position="73"/>
    </location>
</feature>
<dbReference type="PANTHER" id="PTHR10963">
    <property type="entry name" value="GLYCOSYL HYDROLASE-RELATED"/>
    <property type="match status" value="1"/>
</dbReference>